<dbReference type="Gene3D" id="1.20.1250.20">
    <property type="entry name" value="MFS general substrate transporter like domains"/>
    <property type="match status" value="2"/>
</dbReference>
<dbReference type="InterPro" id="IPR020846">
    <property type="entry name" value="MFS_dom"/>
</dbReference>
<feature type="transmembrane region" description="Helical" evidence="6">
    <location>
        <begin position="161"/>
        <end position="181"/>
    </location>
</feature>
<feature type="transmembrane region" description="Helical" evidence="6">
    <location>
        <begin position="95"/>
        <end position="114"/>
    </location>
</feature>
<evidence type="ECO:0000256" key="5">
    <source>
        <dbReference type="ARBA" id="ARBA00023136"/>
    </source>
</evidence>
<evidence type="ECO:0000256" key="6">
    <source>
        <dbReference type="SAM" id="Phobius"/>
    </source>
</evidence>
<feature type="transmembrane region" description="Helical" evidence="6">
    <location>
        <begin position="417"/>
        <end position="439"/>
    </location>
</feature>
<dbReference type="PANTHER" id="PTHR23519">
    <property type="entry name" value="AUTOPHAGY-RELATED PROTEIN 22"/>
    <property type="match status" value="1"/>
</dbReference>
<keyword evidence="2" id="KW-0813">Transport</keyword>
<gene>
    <name evidence="8" type="ORF">ET989_06520</name>
</gene>
<dbReference type="AlphaFoldDB" id="A0A4Q9KE44"/>
<evidence type="ECO:0000313" key="8">
    <source>
        <dbReference type="EMBL" id="TBT85395.1"/>
    </source>
</evidence>
<evidence type="ECO:0000259" key="7">
    <source>
        <dbReference type="PROSITE" id="PS50850"/>
    </source>
</evidence>
<dbReference type="InterPro" id="IPR024671">
    <property type="entry name" value="Atg22-like"/>
</dbReference>
<organism evidence="8 9">
    <name type="scientific">Propioniciclava sinopodophylli</name>
    <dbReference type="NCBI Taxonomy" id="1837344"/>
    <lineage>
        <taxon>Bacteria</taxon>
        <taxon>Bacillati</taxon>
        <taxon>Actinomycetota</taxon>
        <taxon>Actinomycetes</taxon>
        <taxon>Propionibacteriales</taxon>
        <taxon>Propionibacteriaceae</taxon>
        <taxon>Propioniciclava</taxon>
    </lineage>
</organism>
<sequence>MTHDSLPVEGSALAGNAPSSRRKVWSWAMWDWGTQPLNTVIITFVFSVYITGRAFGPENVTAQALALSTGIAGLIVALIAPVLGQRSDRTGRTVFNLRWQTWLIAALAAALFFVRPAPEYLWLGLGILGVASIVGELANVNYYSLIDEVSTKDNVGRVSGFGWGMGYLGGIVALLVLYFGFISPEVGLFGVTSADGMDIRASMIVCGVWILLFTIPTFLALKDRKRDRAPDRVGLVESYRLLGRSIQNLWRSSPHTVFFLAASALFRDGLSGVFAFGAVLASLTFGFSAGDVIIFGAVANILAGVSTIGFGFLDDRIGPKKVILISLVALVLLGLGVFFLHDRGQVIFWTLGMAMTAFVGPAQSASRSFLARLIPEGKAGEIFGLYATTGRAISFLAPAAFGLAVGLGATITGESNTAYWGILGIVLILLAGLLVLIPVKDPAHHAVG</sequence>
<dbReference type="SUPFAM" id="SSF103473">
    <property type="entry name" value="MFS general substrate transporter"/>
    <property type="match status" value="1"/>
</dbReference>
<dbReference type="InterPro" id="IPR050495">
    <property type="entry name" value="ATG22/LtaA_families"/>
</dbReference>
<dbReference type="Proteomes" id="UP000292373">
    <property type="component" value="Unassembled WGS sequence"/>
</dbReference>
<evidence type="ECO:0000256" key="2">
    <source>
        <dbReference type="ARBA" id="ARBA00022448"/>
    </source>
</evidence>
<dbReference type="GO" id="GO:0005886">
    <property type="term" value="C:plasma membrane"/>
    <property type="evidence" value="ECO:0007669"/>
    <property type="project" value="UniProtKB-SubCell"/>
</dbReference>
<evidence type="ECO:0000313" key="9">
    <source>
        <dbReference type="Proteomes" id="UP000292373"/>
    </source>
</evidence>
<feature type="transmembrane region" description="Helical" evidence="6">
    <location>
        <begin position="383"/>
        <end position="411"/>
    </location>
</feature>
<feature type="transmembrane region" description="Helical" evidence="6">
    <location>
        <begin position="62"/>
        <end position="83"/>
    </location>
</feature>
<feature type="transmembrane region" description="Helical" evidence="6">
    <location>
        <begin position="292"/>
        <end position="313"/>
    </location>
</feature>
<dbReference type="InterPro" id="IPR036259">
    <property type="entry name" value="MFS_trans_sf"/>
</dbReference>
<feature type="transmembrane region" description="Helical" evidence="6">
    <location>
        <begin position="322"/>
        <end position="340"/>
    </location>
</feature>
<evidence type="ECO:0000256" key="1">
    <source>
        <dbReference type="ARBA" id="ARBA00004651"/>
    </source>
</evidence>
<evidence type="ECO:0000256" key="3">
    <source>
        <dbReference type="ARBA" id="ARBA00022692"/>
    </source>
</evidence>
<reference evidence="8 9" key="1">
    <citation type="submission" date="2019-01" db="EMBL/GenBank/DDBJ databases">
        <title>Lactibacter flavus gen. nov., sp. nov., a novel bacterium of the family Propionibacteriaceae isolated from raw milk and dairy products.</title>
        <authorList>
            <person name="Huptas C."/>
            <person name="Wenning M."/>
            <person name="Breitenwieser F."/>
            <person name="Doll E."/>
            <person name="Von Neubeck M."/>
            <person name="Busse H.-J."/>
            <person name="Scherer S."/>
        </authorList>
    </citation>
    <scope>NUCLEOTIDE SEQUENCE [LARGE SCALE GENOMIC DNA]</scope>
    <source>
        <strain evidence="8 9">KCTC 33808</strain>
    </source>
</reference>
<feature type="transmembrane region" description="Helical" evidence="6">
    <location>
        <begin position="201"/>
        <end position="221"/>
    </location>
</feature>
<protein>
    <submittedName>
        <fullName evidence="8">MFS transporter</fullName>
    </submittedName>
</protein>
<keyword evidence="5 6" id="KW-0472">Membrane</keyword>
<accession>A0A4Q9KE44</accession>
<comment type="subcellular location">
    <subcellularLocation>
        <location evidence="1">Cell membrane</location>
        <topology evidence="1">Multi-pass membrane protein</topology>
    </subcellularLocation>
</comment>
<dbReference type="PROSITE" id="PS50850">
    <property type="entry name" value="MFS"/>
    <property type="match status" value="1"/>
</dbReference>
<keyword evidence="9" id="KW-1185">Reference proteome</keyword>
<feature type="transmembrane region" description="Helical" evidence="6">
    <location>
        <begin position="120"/>
        <end position="140"/>
    </location>
</feature>
<name>A0A4Q9KE44_9ACTN</name>
<keyword evidence="3 6" id="KW-0812">Transmembrane</keyword>
<dbReference type="GO" id="GO:0022857">
    <property type="term" value="F:transmembrane transporter activity"/>
    <property type="evidence" value="ECO:0007669"/>
    <property type="project" value="InterPro"/>
</dbReference>
<dbReference type="RefSeq" id="WP_131167736.1">
    <property type="nucleotide sequence ID" value="NZ_SDMQ01000005.1"/>
</dbReference>
<dbReference type="Pfam" id="PF11700">
    <property type="entry name" value="ATG22"/>
    <property type="match status" value="1"/>
</dbReference>
<keyword evidence="4 6" id="KW-1133">Transmembrane helix</keyword>
<comment type="caution">
    <text evidence="8">The sequence shown here is derived from an EMBL/GenBank/DDBJ whole genome shotgun (WGS) entry which is preliminary data.</text>
</comment>
<dbReference type="EMBL" id="SDMQ01000005">
    <property type="protein sequence ID" value="TBT85395.1"/>
    <property type="molecule type" value="Genomic_DNA"/>
</dbReference>
<evidence type="ECO:0000256" key="4">
    <source>
        <dbReference type="ARBA" id="ARBA00022989"/>
    </source>
</evidence>
<feature type="transmembrane region" description="Helical" evidence="6">
    <location>
        <begin position="346"/>
        <end position="362"/>
    </location>
</feature>
<dbReference type="OrthoDB" id="9768783at2"/>
<proteinExistence type="predicted"/>
<dbReference type="PANTHER" id="PTHR23519:SF1">
    <property type="entry name" value="AUTOPHAGY-RELATED PROTEIN 22"/>
    <property type="match status" value="1"/>
</dbReference>
<feature type="domain" description="Major facilitator superfamily (MFS) profile" evidence="7">
    <location>
        <begin position="256"/>
        <end position="448"/>
    </location>
</feature>
<feature type="transmembrane region" description="Helical" evidence="6">
    <location>
        <begin position="257"/>
        <end position="280"/>
    </location>
</feature>
<feature type="transmembrane region" description="Helical" evidence="6">
    <location>
        <begin position="29"/>
        <end position="50"/>
    </location>
</feature>